<accession>A0A0W7VI98</accession>
<dbReference type="PRINTS" id="PR00081">
    <property type="entry name" value="GDHRDH"/>
</dbReference>
<dbReference type="PANTHER" id="PTHR44196:SF1">
    <property type="entry name" value="DEHYDROGENASE_REDUCTASE SDR FAMILY MEMBER 7B"/>
    <property type="match status" value="1"/>
</dbReference>
<dbReference type="Pfam" id="PF00106">
    <property type="entry name" value="adh_short"/>
    <property type="match status" value="1"/>
</dbReference>
<proteinExistence type="inferred from homology"/>
<evidence type="ECO:0000256" key="1">
    <source>
        <dbReference type="ARBA" id="ARBA00006484"/>
    </source>
</evidence>
<dbReference type="GO" id="GO:0016491">
    <property type="term" value="F:oxidoreductase activity"/>
    <property type="evidence" value="ECO:0007669"/>
    <property type="project" value="UniProtKB-KW"/>
</dbReference>
<dbReference type="InterPro" id="IPR002347">
    <property type="entry name" value="SDR_fam"/>
</dbReference>
<dbReference type="GeneID" id="29987475"/>
<dbReference type="InterPro" id="IPR036291">
    <property type="entry name" value="NAD(P)-bd_dom_sf"/>
</dbReference>
<sequence length="284" mass="31236">MASFVTTHVKPYDALDNVVAANPLTGKSFLITGAGRGVGEHITREIAAAGAQRIGLVGRNLQRINEAKKRFEEAFPETVFEAFAADITDEVKIGAIFKTFGVPDVLINNAGHFPDEGPFIKENLKSWWTGFEINILGTATVTQQFLRAKPEGKSAIVLNVSTLATHMRFPLHGWSGYTGSKLGQARIFEHIRFEHPDVRFINCHPGSIKSDGFAKSGAPEPPTGMTDGKLAGQFFAWLASDEAEFLSGRFVWAEWDVDELKAKKDQILKEDLLLTTIDGFTQGW</sequence>
<protein>
    <recommendedName>
        <fullName evidence="7">NAD(P)-binding protein</fullName>
    </recommendedName>
</protein>
<dbReference type="Proteomes" id="UP000054821">
    <property type="component" value="Unassembled WGS sequence"/>
</dbReference>
<organism evidence="3 6">
    <name type="scientific">Trichoderma gamsii</name>
    <dbReference type="NCBI Taxonomy" id="398673"/>
    <lineage>
        <taxon>Eukaryota</taxon>
        <taxon>Fungi</taxon>
        <taxon>Dikarya</taxon>
        <taxon>Ascomycota</taxon>
        <taxon>Pezizomycotina</taxon>
        <taxon>Sordariomycetes</taxon>
        <taxon>Hypocreomycetidae</taxon>
        <taxon>Hypocreales</taxon>
        <taxon>Hypocreaceae</taxon>
        <taxon>Trichoderma</taxon>
    </lineage>
</organism>
<keyword evidence="5" id="KW-1185">Reference proteome</keyword>
<dbReference type="STRING" id="398673.A0A0W7VI98"/>
<dbReference type="OrthoDB" id="1933717at2759"/>
<dbReference type="Proteomes" id="UP000236546">
    <property type="component" value="Unassembled WGS sequence"/>
</dbReference>
<keyword evidence="2" id="KW-0560">Oxidoreductase</keyword>
<dbReference type="EMBL" id="MTYH01000098">
    <property type="protein sequence ID" value="PNP38814.1"/>
    <property type="molecule type" value="Genomic_DNA"/>
</dbReference>
<evidence type="ECO:0000313" key="6">
    <source>
        <dbReference type="Proteomes" id="UP000236546"/>
    </source>
</evidence>
<dbReference type="SUPFAM" id="SSF51735">
    <property type="entry name" value="NAD(P)-binding Rossmann-fold domains"/>
    <property type="match status" value="1"/>
</dbReference>
<dbReference type="Gene3D" id="3.40.50.720">
    <property type="entry name" value="NAD(P)-binding Rossmann-like Domain"/>
    <property type="match status" value="1"/>
</dbReference>
<dbReference type="EMBL" id="JPDN02000041">
    <property type="protein sequence ID" value="PON22132.1"/>
    <property type="molecule type" value="Genomic_DNA"/>
</dbReference>
<dbReference type="GO" id="GO:0016020">
    <property type="term" value="C:membrane"/>
    <property type="evidence" value="ECO:0007669"/>
    <property type="project" value="TreeGrafter"/>
</dbReference>
<dbReference type="PANTHER" id="PTHR44196">
    <property type="entry name" value="DEHYDROGENASE/REDUCTASE SDR FAMILY MEMBER 7B"/>
    <property type="match status" value="1"/>
</dbReference>
<comment type="caution">
    <text evidence="3">The sequence shown here is derived from an EMBL/GenBank/DDBJ whole genome shotgun (WGS) entry which is preliminary data.</text>
</comment>
<evidence type="ECO:0000313" key="4">
    <source>
        <dbReference type="EMBL" id="PON22132.1"/>
    </source>
</evidence>
<dbReference type="CDD" id="cd05233">
    <property type="entry name" value="SDR_c"/>
    <property type="match status" value="1"/>
</dbReference>
<evidence type="ECO:0008006" key="7">
    <source>
        <dbReference type="Google" id="ProtNLM"/>
    </source>
</evidence>
<dbReference type="AlphaFoldDB" id="A0A0W7VI98"/>
<reference evidence="4 5" key="1">
    <citation type="journal article" date="2016" name="Genome Announc.">
        <title>Draft Whole-Genome Sequence of Trichoderma gamsii T6085, a Promising Biocontrol Agent of Fusarium Head Blight on Wheat.</title>
        <authorList>
            <person name="Baroncelli R."/>
            <person name="Zapparata A."/>
            <person name="Piaggeschi G."/>
            <person name="Sarrocco S."/>
            <person name="Vannacci G."/>
        </authorList>
    </citation>
    <scope>NUCLEOTIDE SEQUENCE [LARGE SCALE GENOMIC DNA]</scope>
    <source>
        <strain evidence="4 5">T6085</strain>
    </source>
</reference>
<comment type="similarity">
    <text evidence="1">Belongs to the short-chain dehydrogenases/reductases (SDR) family.</text>
</comment>
<dbReference type="RefSeq" id="XP_018659379.1">
    <property type="nucleotide sequence ID" value="XM_018807392.1"/>
</dbReference>
<evidence type="ECO:0000313" key="3">
    <source>
        <dbReference type="EMBL" id="PNP38814.1"/>
    </source>
</evidence>
<evidence type="ECO:0000256" key="2">
    <source>
        <dbReference type="ARBA" id="ARBA00023002"/>
    </source>
</evidence>
<gene>
    <name evidence="4" type="ORF">TGAM01_v209006</name>
    <name evidence="3" type="ORF">TGAMA5MH_09037</name>
</gene>
<reference evidence="4" key="3">
    <citation type="submission" date="2017-08" db="EMBL/GenBank/DDBJ databases">
        <title>Trichoderma gamsii strain T6085, whole genome shotgun sequencing project.</title>
        <authorList>
            <person name="Baroncelli R."/>
        </authorList>
    </citation>
    <scope>NUCLEOTIDE SEQUENCE</scope>
    <source>
        <strain evidence="4">T6085</strain>
    </source>
</reference>
<evidence type="ECO:0000313" key="5">
    <source>
        <dbReference type="Proteomes" id="UP000054821"/>
    </source>
</evidence>
<reference evidence="3 6" key="2">
    <citation type="submission" date="2017-02" db="EMBL/GenBank/DDBJ databases">
        <title>Genomes of Trichoderma spp. with biocontrol activity.</title>
        <authorList>
            <person name="Gardiner D."/>
            <person name="Kazan K."/>
            <person name="Vos C."/>
            <person name="Harvey P."/>
        </authorList>
    </citation>
    <scope>NUCLEOTIDE SEQUENCE [LARGE SCALE GENOMIC DNA]</scope>
    <source>
        <strain evidence="3 6">A5MH</strain>
    </source>
</reference>
<name>A0A0W7VI98_9HYPO</name>